<keyword evidence="2" id="KW-1133">Transmembrane helix</keyword>
<dbReference type="EMBL" id="CADEAL010000447">
    <property type="protein sequence ID" value="CAB1420327.1"/>
    <property type="molecule type" value="Genomic_DNA"/>
</dbReference>
<comment type="caution">
    <text evidence="3">The sequence shown here is derived from an EMBL/GenBank/DDBJ whole genome shotgun (WGS) entry which is preliminary data.</text>
</comment>
<keyword evidence="4" id="KW-1185">Reference proteome</keyword>
<evidence type="ECO:0000256" key="1">
    <source>
        <dbReference type="SAM" id="MobiDB-lite"/>
    </source>
</evidence>
<proteinExistence type="predicted"/>
<gene>
    <name evidence="3" type="ORF">PLEPLA_LOCUS8202</name>
</gene>
<accession>A0A9N7TX60</accession>
<organism evidence="3 4">
    <name type="scientific">Pleuronectes platessa</name>
    <name type="common">European plaice</name>
    <dbReference type="NCBI Taxonomy" id="8262"/>
    <lineage>
        <taxon>Eukaryota</taxon>
        <taxon>Metazoa</taxon>
        <taxon>Chordata</taxon>
        <taxon>Craniata</taxon>
        <taxon>Vertebrata</taxon>
        <taxon>Euteleostomi</taxon>
        <taxon>Actinopterygii</taxon>
        <taxon>Neopterygii</taxon>
        <taxon>Teleostei</taxon>
        <taxon>Neoteleostei</taxon>
        <taxon>Acanthomorphata</taxon>
        <taxon>Carangaria</taxon>
        <taxon>Pleuronectiformes</taxon>
        <taxon>Pleuronectoidei</taxon>
        <taxon>Pleuronectidae</taxon>
        <taxon>Pleuronectes</taxon>
    </lineage>
</organism>
<evidence type="ECO:0000256" key="2">
    <source>
        <dbReference type="SAM" id="Phobius"/>
    </source>
</evidence>
<reference evidence="3" key="1">
    <citation type="submission" date="2020-03" db="EMBL/GenBank/DDBJ databases">
        <authorList>
            <person name="Weist P."/>
        </authorList>
    </citation>
    <scope>NUCLEOTIDE SEQUENCE</scope>
</reference>
<sequence>MPTTNQTSTGIPPTNQTSTWTPAANQTSTRIPTTNQTSTRIPTTNQTSTGIPVTNQTVTNGSTIPPTSGSPYVTANTTVNTTSSALSPVKGDGFASNPGLVAIICIFCIVLVLVLVVAAVKCSPSSRNNFERLEDVPMGKVNEGSPFAHYSK</sequence>
<protein>
    <submittedName>
        <fullName evidence="3">Uncharacterized protein</fullName>
    </submittedName>
</protein>
<keyword evidence="2" id="KW-0812">Transmembrane</keyword>
<dbReference type="Proteomes" id="UP001153269">
    <property type="component" value="Unassembled WGS sequence"/>
</dbReference>
<evidence type="ECO:0000313" key="4">
    <source>
        <dbReference type="Proteomes" id="UP001153269"/>
    </source>
</evidence>
<evidence type="ECO:0000313" key="3">
    <source>
        <dbReference type="EMBL" id="CAB1420327.1"/>
    </source>
</evidence>
<keyword evidence="2" id="KW-0472">Membrane</keyword>
<feature type="region of interest" description="Disordered" evidence="1">
    <location>
        <begin position="1"/>
        <end position="69"/>
    </location>
</feature>
<dbReference type="AlphaFoldDB" id="A0A9N7TX60"/>
<name>A0A9N7TX60_PLEPL</name>
<feature type="transmembrane region" description="Helical" evidence="2">
    <location>
        <begin position="100"/>
        <end position="120"/>
    </location>
</feature>